<dbReference type="EMBL" id="JBHSRS010000016">
    <property type="protein sequence ID" value="MFC6281044.1"/>
    <property type="molecule type" value="Genomic_DNA"/>
</dbReference>
<evidence type="ECO:0000313" key="1">
    <source>
        <dbReference type="EMBL" id="MFC6281044.1"/>
    </source>
</evidence>
<accession>A0ABW1TTV1</accession>
<dbReference type="Proteomes" id="UP001596270">
    <property type="component" value="Unassembled WGS sequence"/>
</dbReference>
<dbReference type="RefSeq" id="WP_371438914.1">
    <property type="nucleotide sequence ID" value="NZ_JBHSRS010000016.1"/>
</dbReference>
<proteinExistence type="predicted"/>
<sequence>MTTTSERKPTFDEAVGIAWWNCLSEASRVEWAATAGTGVVADAWAAFKSANRKIIQEASVEKAKLPEAIQVAQIEAMKIMTEAKKMLEQTGLEVSLITRCPNGSQWPVLMLEVGVAYADIEKVRKGER</sequence>
<evidence type="ECO:0000313" key="2">
    <source>
        <dbReference type="Proteomes" id="UP001596270"/>
    </source>
</evidence>
<organism evidence="1 2">
    <name type="scientific">Polaromonas aquatica</name>
    <dbReference type="NCBI Taxonomy" id="332657"/>
    <lineage>
        <taxon>Bacteria</taxon>
        <taxon>Pseudomonadati</taxon>
        <taxon>Pseudomonadota</taxon>
        <taxon>Betaproteobacteria</taxon>
        <taxon>Burkholderiales</taxon>
        <taxon>Comamonadaceae</taxon>
        <taxon>Polaromonas</taxon>
    </lineage>
</organism>
<keyword evidence="2" id="KW-1185">Reference proteome</keyword>
<reference evidence="2" key="1">
    <citation type="journal article" date="2019" name="Int. J. Syst. Evol. Microbiol.">
        <title>The Global Catalogue of Microorganisms (GCM) 10K type strain sequencing project: providing services to taxonomists for standard genome sequencing and annotation.</title>
        <authorList>
            <consortium name="The Broad Institute Genomics Platform"/>
            <consortium name="The Broad Institute Genome Sequencing Center for Infectious Disease"/>
            <person name="Wu L."/>
            <person name="Ma J."/>
        </authorList>
    </citation>
    <scope>NUCLEOTIDE SEQUENCE [LARGE SCALE GENOMIC DNA]</scope>
    <source>
        <strain evidence="2">CCUG 39402</strain>
    </source>
</reference>
<gene>
    <name evidence="1" type="ORF">ACFQND_07350</name>
</gene>
<protein>
    <submittedName>
        <fullName evidence="1">Uncharacterized protein</fullName>
    </submittedName>
</protein>
<name>A0ABW1TTV1_9BURK</name>
<comment type="caution">
    <text evidence="1">The sequence shown here is derived from an EMBL/GenBank/DDBJ whole genome shotgun (WGS) entry which is preliminary data.</text>
</comment>